<dbReference type="InterPro" id="IPR011990">
    <property type="entry name" value="TPR-like_helical_dom_sf"/>
</dbReference>
<proteinExistence type="predicted"/>
<evidence type="ECO:0000313" key="2">
    <source>
        <dbReference type="Proteomes" id="UP000566071"/>
    </source>
</evidence>
<name>A0ABX1W1K7_9SPHI</name>
<accession>A0ABX1W1K7</accession>
<dbReference type="Pfam" id="PF13181">
    <property type="entry name" value="TPR_8"/>
    <property type="match status" value="1"/>
</dbReference>
<organism evidence="1 2">
    <name type="scientific">Mucilaginibacter humi</name>
    <dbReference type="NCBI Taxonomy" id="2732510"/>
    <lineage>
        <taxon>Bacteria</taxon>
        <taxon>Pseudomonadati</taxon>
        <taxon>Bacteroidota</taxon>
        <taxon>Sphingobacteriia</taxon>
        <taxon>Sphingobacteriales</taxon>
        <taxon>Sphingobacteriaceae</taxon>
        <taxon>Mucilaginibacter</taxon>
    </lineage>
</organism>
<dbReference type="EMBL" id="JABFCR010000011">
    <property type="protein sequence ID" value="NNU33468.1"/>
    <property type="molecule type" value="Genomic_DNA"/>
</dbReference>
<evidence type="ECO:0000313" key="1">
    <source>
        <dbReference type="EMBL" id="NNU33468.1"/>
    </source>
</evidence>
<keyword evidence="2" id="KW-1185">Reference proteome</keyword>
<comment type="caution">
    <text evidence="1">The sequence shown here is derived from an EMBL/GenBank/DDBJ whole genome shotgun (WGS) entry which is preliminary data.</text>
</comment>
<dbReference type="Proteomes" id="UP000566071">
    <property type="component" value="Unassembled WGS sequence"/>
</dbReference>
<reference evidence="1 2" key="1">
    <citation type="submission" date="2020-05" db="EMBL/GenBank/DDBJ databases">
        <authorList>
            <person name="Khan S.A."/>
            <person name="Jeon C.O."/>
            <person name="Chun B.H."/>
        </authorList>
    </citation>
    <scope>NUCLEOTIDE SEQUENCE [LARGE SCALE GENOMIC DNA]</scope>
    <source>
        <strain evidence="1 2">S1162</strain>
    </source>
</reference>
<dbReference type="SUPFAM" id="SSF48452">
    <property type="entry name" value="TPR-like"/>
    <property type="match status" value="1"/>
</dbReference>
<sequence>MGMITYKMGNYKLAKNYFKESYNYLEINPADFVNFYHVQELLDNIALSYKHNNQLDSALIYFDQSLKFINKYGPQFKDRPKMIEIARGVVYGNQSEVLVLQGKYQQAVELLKRA</sequence>
<dbReference type="Gene3D" id="1.25.40.10">
    <property type="entry name" value="Tetratricopeptide repeat domain"/>
    <property type="match status" value="1"/>
</dbReference>
<dbReference type="InterPro" id="IPR019734">
    <property type="entry name" value="TPR_rpt"/>
</dbReference>
<gene>
    <name evidence="1" type="ORF">HK413_03580</name>
</gene>
<protein>
    <submittedName>
        <fullName evidence="1">Tetratricopeptide repeat protein</fullName>
    </submittedName>
</protein>